<protein>
    <submittedName>
        <fullName evidence="3">Ovule protein</fullName>
    </submittedName>
</protein>
<name>A0A183KH59_9TREM</name>
<gene>
    <name evidence="1" type="ORF">SCUD_LOCUS14358</name>
</gene>
<dbReference type="EMBL" id="UZAK01036640">
    <property type="protein sequence ID" value="VDP56176.1"/>
    <property type="molecule type" value="Genomic_DNA"/>
</dbReference>
<sequence length="117" mass="13256">MILSFEVMYNRVSFFSLIEIQLSILHTRENSGEISLISSIDIRSTPFLRIKPSLDLLYISIRLGNKRRCLRCHVCKNGPPSFRTSPSTMQSEVLETSAVCVERCRARAFLLSTLSAS</sequence>
<keyword evidence="2" id="KW-1185">Reference proteome</keyword>
<accession>A0A183KH59</accession>
<reference evidence="1 2" key="2">
    <citation type="submission" date="2018-11" db="EMBL/GenBank/DDBJ databases">
        <authorList>
            <consortium name="Pathogen Informatics"/>
        </authorList>
    </citation>
    <scope>NUCLEOTIDE SEQUENCE [LARGE SCALE GENOMIC DNA]</scope>
    <source>
        <strain evidence="1">Dakar</strain>
        <strain evidence="2">Dakar, Senegal</strain>
    </source>
</reference>
<reference evidence="3" key="1">
    <citation type="submission" date="2016-06" db="UniProtKB">
        <authorList>
            <consortium name="WormBaseParasite"/>
        </authorList>
    </citation>
    <scope>IDENTIFICATION</scope>
</reference>
<evidence type="ECO:0000313" key="1">
    <source>
        <dbReference type="EMBL" id="VDP56176.1"/>
    </source>
</evidence>
<proteinExistence type="predicted"/>
<evidence type="ECO:0000313" key="2">
    <source>
        <dbReference type="Proteomes" id="UP000279833"/>
    </source>
</evidence>
<dbReference type="Proteomes" id="UP000279833">
    <property type="component" value="Unassembled WGS sequence"/>
</dbReference>
<dbReference type="WBParaSite" id="SCUD_0001436101-mRNA-1">
    <property type="protein sequence ID" value="SCUD_0001436101-mRNA-1"/>
    <property type="gene ID" value="SCUD_0001436101"/>
</dbReference>
<organism evidence="3">
    <name type="scientific">Schistosoma curassoni</name>
    <dbReference type="NCBI Taxonomy" id="6186"/>
    <lineage>
        <taxon>Eukaryota</taxon>
        <taxon>Metazoa</taxon>
        <taxon>Spiralia</taxon>
        <taxon>Lophotrochozoa</taxon>
        <taxon>Platyhelminthes</taxon>
        <taxon>Trematoda</taxon>
        <taxon>Digenea</taxon>
        <taxon>Strigeidida</taxon>
        <taxon>Schistosomatoidea</taxon>
        <taxon>Schistosomatidae</taxon>
        <taxon>Schistosoma</taxon>
    </lineage>
</organism>
<dbReference type="AlphaFoldDB" id="A0A183KH59"/>
<evidence type="ECO:0000313" key="3">
    <source>
        <dbReference type="WBParaSite" id="SCUD_0001436101-mRNA-1"/>
    </source>
</evidence>